<accession>A0A7M7N6J6</accession>
<comment type="pathway">
    <text evidence="3">Amine and polyamine biosynthesis; carnitine biosynthesis.</text>
</comment>
<keyword evidence="5" id="KW-0479">Metal-binding</keyword>
<name>A0A7M7N6J6_STRPU</name>
<evidence type="ECO:0000256" key="9">
    <source>
        <dbReference type="ARBA" id="ARBA00023004"/>
    </source>
</evidence>
<dbReference type="PANTHER" id="PTHR10696:SF33">
    <property type="entry name" value="GAMMA-BUTYROBETAINE DIOXYGENASE"/>
    <property type="match status" value="1"/>
</dbReference>
<dbReference type="Gene3D" id="3.60.130.10">
    <property type="entry name" value="Clavaminate synthase-like"/>
    <property type="match status" value="1"/>
</dbReference>
<evidence type="ECO:0000256" key="8">
    <source>
        <dbReference type="ARBA" id="ARBA00023002"/>
    </source>
</evidence>
<evidence type="ECO:0000313" key="13">
    <source>
        <dbReference type="Proteomes" id="UP000007110"/>
    </source>
</evidence>
<dbReference type="Pfam" id="PF06155">
    <property type="entry name" value="GBBH-like_N"/>
    <property type="match status" value="1"/>
</dbReference>
<dbReference type="FunFam" id="3.30.2020.30:FF:000002">
    <property type="entry name" value="Putative gamma-butyrobetaine dioxygenase"/>
    <property type="match status" value="1"/>
</dbReference>
<reference evidence="13" key="1">
    <citation type="submission" date="2015-02" db="EMBL/GenBank/DDBJ databases">
        <title>Genome sequencing for Strongylocentrotus purpuratus.</title>
        <authorList>
            <person name="Murali S."/>
            <person name="Liu Y."/>
            <person name="Vee V."/>
            <person name="English A."/>
            <person name="Wang M."/>
            <person name="Skinner E."/>
            <person name="Han Y."/>
            <person name="Muzny D.M."/>
            <person name="Worley K.C."/>
            <person name="Gibbs R.A."/>
        </authorList>
    </citation>
    <scope>NUCLEOTIDE SEQUENCE</scope>
</reference>
<dbReference type="InterPro" id="IPR042098">
    <property type="entry name" value="TauD-like_sf"/>
</dbReference>
<organism evidence="12 13">
    <name type="scientific">Strongylocentrotus purpuratus</name>
    <name type="common">Purple sea urchin</name>
    <dbReference type="NCBI Taxonomy" id="7668"/>
    <lineage>
        <taxon>Eukaryota</taxon>
        <taxon>Metazoa</taxon>
        <taxon>Echinodermata</taxon>
        <taxon>Eleutherozoa</taxon>
        <taxon>Echinozoa</taxon>
        <taxon>Echinoidea</taxon>
        <taxon>Euechinoidea</taxon>
        <taxon>Echinacea</taxon>
        <taxon>Camarodonta</taxon>
        <taxon>Echinidea</taxon>
        <taxon>Strongylocentrotidae</taxon>
        <taxon>Strongylocentrotus</taxon>
    </lineage>
</organism>
<dbReference type="CDD" id="cd00250">
    <property type="entry name" value="CAS_like"/>
    <property type="match status" value="1"/>
</dbReference>
<dbReference type="InterPro" id="IPR003819">
    <property type="entry name" value="TauD/TfdA-like"/>
</dbReference>
<dbReference type="GO" id="GO:0005739">
    <property type="term" value="C:mitochondrion"/>
    <property type="evidence" value="ECO:0000318"/>
    <property type="project" value="GO_Central"/>
</dbReference>
<keyword evidence="9" id="KW-0408">Iron</keyword>
<keyword evidence="13" id="KW-1185">Reference proteome</keyword>
<evidence type="ECO:0000256" key="7">
    <source>
        <dbReference type="ARBA" id="ARBA00022964"/>
    </source>
</evidence>
<proteinExistence type="inferred from homology"/>
<evidence type="ECO:0000256" key="5">
    <source>
        <dbReference type="ARBA" id="ARBA00022723"/>
    </source>
</evidence>
<evidence type="ECO:0008006" key="14">
    <source>
        <dbReference type="Google" id="ProtNLM"/>
    </source>
</evidence>
<dbReference type="Proteomes" id="UP000007110">
    <property type="component" value="Unassembled WGS sequence"/>
</dbReference>
<dbReference type="InterPro" id="IPR038492">
    <property type="entry name" value="GBBH-like_N_sf"/>
</dbReference>
<dbReference type="InParanoid" id="A0A7M7N6J6"/>
<dbReference type="KEGG" id="spu:583892"/>
<keyword evidence="7" id="KW-0223">Dioxygenase</keyword>
<protein>
    <recommendedName>
        <fullName evidence="14">Gamma-butyrobetaine dioxygenase</fullName>
    </recommendedName>
</protein>
<evidence type="ECO:0000256" key="2">
    <source>
        <dbReference type="ARBA" id="ARBA00001961"/>
    </source>
</evidence>
<evidence type="ECO:0000259" key="11">
    <source>
        <dbReference type="Pfam" id="PF06155"/>
    </source>
</evidence>
<feature type="domain" description="Gamma-butyrobetaine hydroxylase-like N-terminal" evidence="11">
    <location>
        <begin position="72"/>
        <end position="139"/>
    </location>
</feature>
<dbReference type="Pfam" id="PF02668">
    <property type="entry name" value="TauD"/>
    <property type="match status" value="1"/>
</dbReference>
<dbReference type="UniPathway" id="UPA00118"/>
<reference evidence="12" key="2">
    <citation type="submission" date="2021-01" db="UniProtKB">
        <authorList>
            <consortium name="EnsemblMetazoa"/>
        </authorList>
    </citation>
    <scope>IDENTIFICATION</scope>
</reference>
<dbReference type="OrthoDB" id="406634at2759"/>
<dbReference type="InterPro" id="IPR050411">
    <property type="entry name" value="AlphaKG_dependent_hydroxylases"/>
</dbReference>
<dbReference type="GO" id="GO:0008336">
    <property type="term" value="F:gamma-butyrobetaine dioxygenase activity"/>
    <property type="evidence" value="ECO:0000318"/>
    <property type="project" value="GO_Central"/>
</dbReference>
<dbReference type="SUPFAM" id="SSF51197">
    <property type="entry name" value="Clavaminate synthase-like"/>
    <property type="match status" value="1"/>
</dbReference>
<evidence type="ECO:0000256" key="4">
    <source>
        <dbReference type="ARBA" id="ARBA00008654"/>
    </source>
</evidence>
<dbReference type="OMA" id="ETCHIRT"/>
<dbReference type="PANTHER" id="PTHR10696">
    <property type="entry name" value="GAMMA-BUTYROBETAINE HYDROXYLASE-RELATED"/>
    <property type="match status" value="1"/>
</dbReference>
<comment type="cofactor">
    <cofactor evidence="2">
        <name>L-ascorbate</name>
        <dbReference type="ChEBI" id="CHEBI:38290"/>
    </cofactor>
</comment>
<comment type="cofactor">
    <cofactor evidence="1">
        <name>Fe(2+)</name>
        <dbReference type="ChEBI" id="CHEBI:29033"/>
    </cofactor>
</comment>
<evidence type="ECO:0000313" key="12">
    <source>
        <dbReference type="EnsemblMetazoa" id="XP_030832021"/>
    </source>
</evidence>
<evidence type="ECO:0000256" key="3">
    <source>
        <dbReference type="ARBA" id="ARBA00005022"/>
    </source>
</evidence>
<sequence>MTSVTAYQTEASIFSQSEWKSNHSVRQARLCQETGLVIINWEFGDDDVNQNAKRRKMTERSTSGETIRKALSTSYPYIWLRDFCHCEQCFDEASVTKKTNLQDLDLQTATTQISVDDDGKHIRITWSDDHESVYPSSWLWCNRFHDTAPDPIMDLPPEFWRADEIRDRLREFQFDELMTSNQVLYDWMKEIKTLGLTMIKNAPQNEEALSQLGKRVGYLKDTNFGQVSSVYAPTNPKNPIYTAGNLFFHTDLTYYQQQPGIELLHCIKQFEGAGGDSTLVDGFSVAKQLKEIDPEAFEALSSEDVEFYQTGLMGPGRYFQMARNKIIRLDVNGEPTQISYSNHSRTSVLRMPPERVALFYKAMKLFTDLLYDQKNLYTYKMEAGDVIVINNFRVLHGRKGFEMKKGSERHLTTAYLDWDLVYSRLRVLHTQLNM</sequence>
<evidence type="ECO:0000256" key="1">
    <source>
        <dbReference type="ARBA" id="ARBA00001954"/>
    </source>
</evidence>
<dbReference type="AlphaFoldDB" id="A0A7M7N6J6"/>
<feature type="domain" description="TauD/TfdA-like" evidence="10">
    <location>
        <begin position="168"/>
        <end position="415"/>
    </location>
</feature>
<dbReference type="GeneID" id="583892"/>
<keyword evidence="6" id="KW-0124">Carnitine biosynthesis</keyword>
<dbReference type="RefSeq" id="XP_030832021.1">
    <property type="nucleotide sequence ID" value="XM_030976161.1"/>
</dbReference>
<dbReference type="FunFam" id="3.60.130.10:FF:000001">
    <property type="entry name" value="Trimethyllysine dioxygenase, mitochondrial"/>
    <property type="match status" value="1"/>
</dbReference>
<evidence type="ECO:0000256" key="6">
    <source>
        <dbReference type="ARBA" id="ARBA00022873"/>
    </source>
</evidence>
<dbReference type="Gene3D" id="3.30.2020.30">
    <property type="match status" value="1"/>
</dbReference>
<dbReference type="GO" id="GO:0046872">
    <property type="term" value="F:metal ion binding"/>
    <property type="evidence" value="ECO:0007669"/>
    <property type="project" value="UniProtKB-KW"/>
</dbReference>
<dbReference type="EnsemblMetazoa" id="XM_030976161">
    <property type="protein sequence ID" value="XP_030832021"/>
    <property type="gene ID" value="LOC583892"/>
</dbReference>
<comment type="similarity">
    <text evidence="4">Belongs to the gamma-BBH/TMLD family.</text>
</comment>
<dbReference type="GO" id="GO:0045329">
    <property type="term" value="P:carnitine biosynthetic process"/>
    <property type="evidence" value="ECO:0000318"/>
    <property type="project" value="GO_Central"/>
</dbReference>
<dbReference type="InterPro" id="IPR010376">
    <property type="entry name" value="GBBH-like_N"/>
</dbReference>
<keyword evidence="8" id="KW-0560">Oxidoreductase</keyword>
<evidence type="ECO:0000259" key="10">
    <source>
        <dbReference type="Pfam" id="PF02668"/>
    </source>
</evidence>